<keyword evidence="2" id="KW-1185">Reference proteome</keyword>
<evidence type="ECO:0000313" key="2">
    <source>
        <dbReference type="Proteomes" id="UP001220530"/>
    </source>
</evidence>
<reference evidence="1 2" key="1">
    <citation type="submission" date="2023-02" db="EMBL/GenBank/DDBJ databases">
        <title>Devosia algicola sp. nov., isolated from the phycosphere of marine algae.</title>
        <authorList>
            <person name="Kim J.M."/>
            <person name="Lee J.K."/>
            <person name="Choi B.J."/>
            <person name="Bayburt H."/>
            <person name="Jeon C.O."/>
        </authorList>
    </citation>
    <scope>NUCLEOTIDE SEQUENCE [LARGE SCALE GENOMIC DNA]</scope>
    <source>
        <strain evidence="1 2">G20-9</strain>
    </source>
</reference>
<organism evidence="1 2">
    <name type="scientific">Devosia algicola</name>
    <dbReference type="NCBI Taxonomy" id="3026418"/>
    <lineage>
        <taxon>Bacteria</taxon>
        <taxon>Pseudomonadati</taxon>
        <taxon>Pseudomonadota</taxon>
        <taxon>Alphaproteobacteria</taxon>
        <taxon>Hyphomicrobiales</taxon>
        <taxon>Devosiaceae</taxon>
        <taxon>Devosia</taxon>
    </lineage>
</organism>
<evidence type="ECO:0000313" key="1">
    <source>
        <dbReference type="EMBL" id="WDR03303.1"/>
    </source>
</evidence>
<dbReference type="EMBL" id="CP118246">
    <property type="protein sequence ID" value="WDR03303.1"/>
    <property type="molecule type" value="Genomic_DNA"/>
</dbReference>
<sequence>MRRVTDGAEQGNVLLCAADQTHIALPQTALEFGQEPRANGVEFTDAANVQLDRARFCSLAGSDERSRLQGTEHWMMSSLQNS</sequence>
<dbReference type="Proteomes" id="UP001220530">
    <property type="component" value="Chromosome"/>
</dbReference>
<gene>
    <name evidence="1" type="ORF">PSQ19_03885</name>
</gene>
<proteinExistence type="predicted"/>
<protein>
    <submittedName>
        <fullName evidence="1">Uncharacterized protein</fullName>
    </submittedName>
</protein>
<dbReference type="RefSeq" id="WP_282219697.1">
    <property type="nucleotide sequence ID" value="NZ_CP118246.1"/>
</dbReference>
<accession>A0ABY7YPR3</accession>
<name>A0ABY7YPR3_9HYPH</name>